<dbReference type="Proteomes" id="UP000007115">
    <property type="component" value="Unassembled WGS sequence"/>
</dbReference>
<dbReference type="SUPFAM" id="SSF53098">
    <property type="entry name" value="Ribonuclease H-like"/>
    <property type="match status" value="1"/>
</dbReference>
<dbReference type="RefSeq" id="XP_013953815.1">
    <property type="nucleotide sequence ID" value="XM_014098340.1"/>
</dbReference>
<evidence type="ECO:0000313" key="6">
    <source>
        <dbReference type="Proteomes" id="UP000007115"/>
    </source>
</evidence>
<feature type="non-terminal residue" evidence="5">
    <location>
        <position position="190"/>
    </location>
</feature>
<dbReference type="STRING" id="413071.G9N1I9"/>
<dbReference type="HOGENOM" id="CLU_036102_1_0_1"/>
<dbReference type="GO" id="GO:0003676">
    <property type="term" value="F:nucleic acid binding"/>
    <property type="evidence" value="ECO:0007669"/>
    <property type="project" value="InterPro"/>
</dbReference>
<organism evidence="5 6">
    <name type="scientific">Hypocrea virens (strain Gv29-8 / FGSC 10586)</name>
    <name type="common">Gliocladium virens</name>
    <name type="synonym">Trichoderma virens</name>
    <dbReference type="NCBI Taxonomy" id="413071"/>
    <lineage>
        <taxon>Eukaryota</taxon>
        <taxon>Fungi</taxon>
        <taxon>Dikarya</taxon>
        <taxon>Ascomycota</taxon>
        <taxon>Pezizomycotina</taxon>
        <taxon>Sordariomycetes</taxon>
        <taxon>Hypocreomycetidae</taxon>
        <taxon>Hypocreales</taxon>
        <taxon>Hypocreaceae</taxon>
        <taxon>Trichoderma</taxon>
    </lineage>
</organism>
<dbReference type="InterPro" id="IPR036397">
    <property type="entry name" value="RNaseH_sf"/>
</dbReference>
<dbReference type="AlphaFoldDB" id="G9N1I9"/>
<dbReference type="OrthoDB" id="16516at2759"/>
<proteinExistence type="predicted"/>
<keyword evidence="1" id="KW-0540">Nuclease</keyword>
<dbReference type="GeneID" id="25787704"/>
<dbReference type="OMA" id="NHFVHPT"/>
<dbReference type="PANTHER" id="PTHR12801">
    <property type="entry name" value="RNA EXONUCLEASE REXO1 / RECO3 FAMILY MEMBER-RELATED"/>
    <property type="match status" value="1"/>
</dbReference>
<dbReference type="VEuPathDB" id="FungiDB:TRIVIDRAFT_136608"/>
<protein>
    <recommendedName>
        <fullName evidence="4">Exonuclease domain-containing protein</fullName>
    </recommendedName>
</protein>
<evidence type="ECO:0000256" key="1">
    <source>
        <dbReference type="ARBA" id="ARBA00022722"/>
    </source>
</evidence>
<dbReference type="GO" id="GO:0005634">
    <property type="term" value="C:nucleus"/>
    <property type="evidence" value="ECO:0007669"/>
    <property type="project" value="TreeGrafter"/>
</dbReference>
<feature type="non-terminal residue" evidence="5">
    <location>
        <position position="1"/>
    </location>
</feature>
<reference evidence="5 6" key="1">
    <citation type="journal article" date="2011" name="Genome Biol.">
        <title>Comparative genome sequence analysis underscores mycoparasitism as the ancestral life style of Trichoderma.</title>
        <authorList>
            <person name="Kubicek C.P."/>
            <person name="Herrera-Estrella A."/>
            <person name="Seidl-Seiboth V."/>
            <person name="Martinez D.A."/>
            <person name="Druzhinina I.S."/>
            <person name="Thon M."/>
            <person name="Zeilinger S."/>
            <person name="Casas-Flores S."/>
            <person name="Horwitz B.A."/>
            <person name="Mukherjee P.K."/>
            <person name="Mukherjee M."/>
            <person name="Kredics L."/>
            <person name="Alcaraz L.D."/>
            <person name="Aerts A."/>
            <person name="Antal Z."/>
            <person name="Atanasova L."/>
            <person name="Cervantes-Badillo M.G."/>
            <person name="Challacombe J."/>
            <person name="Chertkov O."/>
            <person name="McCluskey K."/>
            <person name="Coulpier F."/>
            <person name="Deshpande N."/>
            <person name="von Doehren H."/>
            <person name="Ebbole D.J."/>
            <person name="Esquivel-Naranjo E.U."/>
            <person name="Fekete E."/>
            <person name="Flipphi M."/>
            <person name="Glaser F."/>
            <person name="Gomez-Rodriguez E.Y."/>
            <person name="Gruber S."/>
            <person name="Han C."/>
            <person name="Henrissat B."/>
            <person name="Hermosa R."/>
            <person name="Hernandez-Onate M."/>
            <person name="Karaffa L."/>
            <person name="Kosti I."/>
            <person name="Le Crom S."/>
            <person name="Lindquist E."/>
            <person name="Lucas S."/>
            <person name="Luebeck M."/>
            <person name="Luebeck P.S."/>
            <person name="Margeot A."/>
            <person name="Metz B."/>
            <person name="Misra M."/>
            <person name="Nevalainen H."/>
            <person name="Omann M."/>
            <person name="Packer N."/>
            <person name="Perrone G."/>
            <person name="Uresti-Rivera E.E."/>
            <person name="Salamov A."/>
            <person name="Schmoll M."/>
            <person name="Seiboth B."/>
            <person name="Shapiro H."/>
            <person name="Sukno S."/>
            <person name="Tamayo-Ramos J.A."/>
            <person name="Tisch D."/>
            <person name="Wiest A."/>
            <person name="Wilkinson H.H."/>
            <person name="Zhang M."/>
            <person name="Coutinho P.M."/>
            <person name="Kenerley C.M."/>
            <person name="Monte E."/>
            <person name="Baker S.E."/>
            <person name="Grigoriev I.V."/>
        </authorList>
    </citation>
    <scope>NUCLEOTIDE SEQUENCE [LARGE SCALE GENOMIC DNA]</scope>
    <source>
        <strain evidence="6">Gv29-8 / FGSC 10586</strain>
    </source>
</reference>
<dbReference type="InParanoid" id="G9N1I9"/>
<dbReference type="PANTHER" id="PTHR12801:SF114">
    <property type="entry name" value="EXONUCLEASE, PUTATIVE (AFU_ORTHOLOGUE AFUA_7G00870)-RELATED"/>
    <property type="match status" value="1"/>
</dbReference>
<dbReference type="eggNOG" id="KOG2248">
    <property type="taxonomic scope" value="Eukaryota"/>
</dbReference>
<keyword evidence="2" id="KW-0378">Hydrolase</keyword>
<dbReference type="EMBL" id="ABDF02000083">
    <property type="protein sequence ID" value="EHK19619.1"/>
    <property type="molecule type" value="Genomic_DNA"/>
</dbReference>
<dbReference type="GO" id="GO:0000027">
    <property type="term" value="P:ribosomal large subunit assembly"/>
    <property type="evidence" value="ECO:0007669"/>
    <property type="project" value="TreeGrafter"/>
</dbReference>
<dbReference type="Gene3D" id="3.30.420.10">
    <property type="entry name" value="Ribonuclease H-like superfamily/Ribonuclease H"/>
    <property type="match status" value="1"/>
</dbReference>
<gene>
    <name evidence="5" type="ORF">TRIVIDRAFT_136608</name>
</gene>
<feature type="domain" description="Exonuclease" evidence="4">
    <location>
        <begin position="7"/>
        <end position="176"/>
    </location>
</feature>
<evidence type="ECO:0000259" key="4">
    <source>
        <dbReference type="SMART" id="SM00479"/>
    </source>
</evidence>
<sequence length="190" mass="21388">SSAKRRNAVAIACQWGKAKSHQNELLAICAIDVLTGEVLINSLVAPLQPMLRWLENVHGITQKKIDAAVEKHQCLRGWREARTKLLDHIDGQTILVGYTVGFDLGLLRLFHTTIVDSQVLATSAVFPNQWGKKKRPKWPMPKVCSDFLGKPIKHHAVSESCTESVFEKALVSREIALQCIQRPRDFEEWA</sequence>
<dbReference type="SMART" id="SM00479">
    <property type="entry name" value="EXOIII"/>
    <property type="match status" value="1"/>
</dbReference>
<dbReference type="InterPro" id="IPR047021">
    <property type="entry name" value="REXO1/3/4-like"/>
</dbReference>
<name>G9N1I9_HYPVG</name>
<keyword evidence="6" id="KW-1185">Reference proteome</keyword>
<dbReference type="Pfam" id="PF00929">
    <property type="entry name" value="RNase_T"/>
    <property type="match status" value="1"/>
</dbReference>
<keyword evidence="3" id="KW-0269">Exonuclease</keyword>
<accession>G9N1I9</accession>
<dbReference type="InterPro" id="IPR013520">
    <property type="entry name" value="Ribonucl_H"/>
</dbReference>
<evidence type="ECO:0000256" key="3">
    <source>
        <dbReference type="ARBA" id="ARBA00022839"/>
    </source>
</evidence>
<comment type="caution">
    <text evidence="5">The sequence shown here is derived from an EMBL/GenBank/DDBJ whole genome shotgun (WGS) entry which is preliminary data.</text>
</comment>
<dbReference type="InterPro" id="IPR012337">
    <property type="entry name" value="RNaseH-like_sf"/>
</dbReference>
<dbReference type="GO" id="GO:0004527">
    <property type="term" value="F:exonuclease activity"/>
    <property type="evidence" value="ECO:0007669"/>
    <property type="project" value="UniProtKB-KW"/>
</dbReference>
<evidence type="ECO:0000313" key="5">
    <source>
        <dbReference type="EMBL" id="EHK19619.1"/>
    </source>
</evidence>
<dbReference type="GO" id="GO:0006364">
    <property type="term" value="P:rRNA processing"/>
    <property type="evidence" value="ECO:0007669"/>
    <property type="project" value="TreeGrafter"/>
</dbReference>
<evidence type="ECO:0000256" key="2">
    <source>
        <dbReference type="ARBA" id="ARBA00022801"/>
    </source>
</evidence>